<evidence type="ECO:0000313" key="2">
    <source>
        <dbReference type="EMBL" id="MDG9700507.1"/>
    </source>
</evidence>
<reference evidence="2 3" key="1">
    <citation type="submission" date="2023-04" db="EMBL/GenBank/DDBJ databases">
        <title>Ottowia paracancer sp. nov., isolated from human stomach.</title>
        <authorList>
            <person name="Song Y."/>
        </authorList>
    </citation>
    <scope>NUCLEOTIDE SEQUENCE [LARGE SCALE GENOMIC DNA]</scope>
    <source>
        <strain evidence="2 3">10c7w1</strain>
    </source>
</reference>
<evidence type="ECO:0000313" key="3">
    <source>
        <dbReference type="Proteomes" id="UP001237156"/>
    </source>
</evidence>
<feature type="signal peptide" evidence="1">
    <location>
        <begin position="1"/>
        <end position="21"/>
    </location>
</feature>
<dbReference type="RefSeq" id="WP_102283826.1">
    <property type="nucleotide sequence ID" value="NZ_JARVII010000039.1"/>
</dbReference>
<accession>A0AAW6RNL2</accession>
<evidence type="ECO:0000256" key="1">
    <source>
        <dbReference type="SAM" id="SignalP"/>
    </source>
</evidence>
<protein>
    <submittedName>
        <fullName evidence="2">Uncharacterized protein</fullName>
    </submittedName>
</protein>
<gene>
    <name evidence="2" type="ORF">QB898_12465</name>
</gene>
<keyword evidence="3" id="KW-1185">Reference proteome</keyword>
<comment type="caution">
    <text evidence="2">The sequence shown here is derived from an EMBL/GenBank/DDBJ whole genome shotgun (WGS) entry which is preliminary data.</text>
</comment>
<dbReference type="PROSITE" id="PS51257">
    <property type="entry name" value="PROKAR_LIPOPROTEIN"/>
    <property type="match status" value="1"/>
</dbReference>
<keyword evidence="1" id="KW-0732">Signal</keyword>
<organism evidence="2 3">
    <name type="scientific">Ottowia cancrivicina</name>
    <dbReference type="NCBI Taxonomy" id="3040346"/>
    <lineage>
        <taxon>Bacteria</taxon>
        <taxon>Pseudomonadati</taxon>
        <taxon>Pseudomonadota</taxon>
        <taxon>Betaproteobacteria</taxon>
        <taxon>Burkholderiales</taxon>
        <taxon>Comamonadaceae</taxon>
        <taxon>Ottowia</taxon>
    </lineage>
</organism>
<feature type="chain" id="PRO_5043756420" evidence="1">
    <location>
        <begin position="22"/>
        <end position="95"/>
    </location>
</feature>
<dbReference type="EMBL" id="JARVII010000039">
    <property type="protein sequence ID" value="MDG9700507.1"/>
    <property type="molecule type" value="Genomic_DNA"/>
</dbReference>
<name>A0AAW6RNL2_9BURK</name>
<sequence>MTPARSAATAAASAASLAALAVLLLTACGGDVSWCGSSGRDGGHVAIGYNTDPPHCPQPRREEVKEASLAALTAGLRISAAPLSPTPEPTSESAP</sequence>
<dbReference type="Proteomes" id="UP001237156">
    <property type="component" value="Unassembled WGS sequence"/>
</dbReference>
<proteinExistence type="predicted"/>
<dbReference type="AlphaFoldDB" id="A0AAW6RNL2"/>